<gene>
    <name evidence="2" type="ORF">K432DRAFT_338647</name>
</gene>
<evidence type="ECO:0000259" key="1">
    <source>
        <dbReference type="PROSITE" id="PS50011"/>
    </source>
</evidence>
<evidence type="ECO:0000313" key="2">
    <source>
        <dbReference type="EMBL" id="OCK74701.1"/>
    </source>
</evidence>
<dbReference type="PROSITE" id="PS50011">
    <property type="entry name" value="PROTEIN_KINASE_DOM"/>
    <property type="match status" value="1"/>
</dbReference>
<keyword evidence="3" id="KW-1185">Reference proteome</keyword>
<proteinExistence type="predicted"/>
<dbReference type="OrthoDB" id="1911848at2759"/>
<dbReference type="Proteomes" id="UP000250266">
    <property type="component" value="Unassembled WGS sequence"/>
</dbReference>
<dbReference type="Gene3D" id="1.10.510.10">
    <property type="entry name" value="Transferase(Phosphotransferase) domain 1"/>
    <property type="match status" value="1"/>
</dbReference>
<dbReference type="GO" id="GO:0005524">
    <property type="term" value="F:ATP binding"/>
    <property type="evidence" value="ECO:0007669"/>
    <property type="project" value="InterPro"/>
</dbReference>
<accession>A0A8E2DZM8</accession>
<evidence type="ECO:0000313" key="3">
    <source>
        <dbReference type="Proteomes" id="UP000250266"/>
    </source>
</evidence>
<reference evidence="2 3" key="1">
    <citation type="journal article" date="2016" name="Nat. Commun.">
        <title>Ectomycorrhizal ecology is imprinted in the genome of the dominant symbiotic fungus Cenococcum geophilum.</title>
        <authorList>
            <consortium name="DOE Joint Genome Institute"/>
            <person name="Peter M."/>
            <person name="Kohler A."/>
            <person name="Ohm R.A."/>
            <person name="Kuo A."/>
            <person name="Krutzmann J."/>
            <person name="Morin E."/>
            <person name="Arend M."/>
            <person name="Barry K.W."/>
            <person name="Binder M."/>
            <person name="Choi C."/>
            <person name="Clum A."/>
            <person name="Copeland A."/>
            <person name="Grisel N."/>
            <person name="Haridas S."/>
            <person name="Kipfer T."/>
            <person name="LaButti K."/>
            <person name="Lindquist E."/>
            <person name="Lipzen A."/>
            <person name="Maire R."/>
            <person name="Meier B."/>
            <person name="Mihaltcheva S."/>
            <person name="Molinier V."/>
            <person name="Murat C."/>
            <person name="Poggeler S."/>
            <person name="Quandt C.A."/>
            <person name="Sperisen C."/>
            <person name="Tritt A."/>
            <person name="Tisserant E."/>
            <person name="Crous P.W."/>
            <person name="Henrissat B."/>
            <person name="Nehls U."/>
            <person name="Egli S."/>
            <person name="Spatafora J.W."/>
            <person name="Grigoriev I.V."/>
            <person name="Martin F.M."/>
        </authorList>
    </citation>
    <scope>NUCLEOTIDE SEQUENCE [LARGE SCALE GENOMIC DNA]</scope>
    <source>
        <strain evidence="2 3">CBS 459.81</strain>
    </source>
</reference>
<protein>
    <recommendedName>
        <fullName evidence="1">Protein kinase domain-containing protein</fullName>
    </recommendedName>
</protein>
<dbReference type="AlphaFoldDB" id="A0A8E2DZM8"/>
<dbReference type="InterPro" id="IPR011009">
    <property type="entry name" value="Kinase-like_dom_sf"/>
</dbReference>
<sequence>MDVTAFGLTTVDLCIKYGKQLYAVCQACKDAAREVREDVLSIEGVWLKTESQVEAIRKMWDSLDERVQIHQNHVLALLQEKLQIAITIINGLYTTLNDEPTLKTIISTRGDIKRLKYATYAKGKLDKIVSDLDEWHRKFDPSWYLLARAAATAIDQVMTTKQASPSKELFMIQELRHAHQMNNESPELKNSIFLPKEYSIQARKLIANTSAETGYAAQQVVIIDSLRIAKDNDPQVALKDARDIARILANVEPTVFSLLACQGVIKVFDSSNQLTGFEFIFAVPTTFHEPRSLRTFLLTANHEYPLDDRFRLAKLLGRSVSFLHSSQVVHKNISPETIILLGDVATGLDTPFLVGFEKFRRAEGRTYMSGDTFWEKNLYRHPKRQGEYPEEEYKMQHDIYSLGVCLLEIGLGASFVRFEATSVSEKNPRGAIPWSMLEIADYLKNKDIRARAFQIKRRLVAMAEGQLPRRMGRVYTKVVLSCLTCLDPDNEDFGDECNFMDEDGILVGVRYIEKILYQIEKIEL</sequence>
<name>A0A8E2DZM8_9PEZI</name>
<dbReference type="SUPFAM" id="SSF56112">
    <property type="entry name" value="Protein kinase-like (PK-like)"/>
    <property type="match status" value="1"/>
</dbReference>
<dbReference type="PANTHER" id="PTHR37542">
    <property type="entry name" value="HELO DOMAIN-CONTAINING PROTEIN-RELATED"/>
    <property type="match status" value="1"/>
</dbReference>
<dbReference type="InterPro" id="IPR000719">
    <property type="entry name" value="Prot_kinase_dom"/>
</dbReference>
<dbReference type="PANTHER" id="PTHR37542:SF1">
    <property type="entry name" value="PRION-INHIBITION AND PROPAGATION HELO DOMAIN-CONTAINING PROTEIN"/>
    <property type="match status" value="1"/>
</dbReference>
<organism evidence="2 3">
    <name type="scientific">Lepidopterella palustris CBS 459.81</name>
    <dbReference type="NCBI Taxonomy" id="1314670"/>
    <lineage>
        <taxon>Eukaryota</taxon>
        <taxon>Fungi</taxon>
        <taxon>Dikarya</taxon>
        <taxon>Ascomycota</taxon>
        <taxon>Pezizomycotina</taxon>
        <taxon>Dothideomycetes</taxon>
        <taxon>Pleosporomycetidae</taxon>
        <taxon>Mytilinidiales</taxon>
        <taxon>Argynnaceae</taxon>
        <taxon>Lepidopterella</taxon>
    </lineage>
</organism>
<dbReference type="EMBL" id="KV745430">
    <property type="protein sequence ID" value="OCK74701.1"/>
    <property type="molecule type" value="Genomic_DNA"/>
</dbReference>
<feature type="domain" description="Protein kinase" evidence="1">
    <location>
        <begin position="200"/>
        <end position="524"/>
    </location>
</feature>
<dbReference type="GO" id="GO:0004672">
    <property type="term" value="F:protein kinase activity"/>
    <property type="evidence" value="ECO:0007669"/>
    <property type="project" value="InterPro"/>
</dbReference>